<dbReference type="Pfam" id="PF15474">
    <property type="entry name" value="MU117"/>
    <property type="match status" value="1"/>
</dbReference>
<dbReference type="HOGENOM" id="CLU_135119_0_0_1"/>
<comment type="caution">
    <text evidence="2">The sequence shown here is derived from an EMBL/GenBank/DDBJ whole genome shotgun (WGS) entry which is preliminary data.</text>
</comment>
<dbReference type="OMA" id="RETIDCK"/>
<dbReference type="Proteomes" id="UP000015100">
    <property type="component" value="Unassembled WGS sequence"/>
</dbReference>
<gene>
    <name evidence="2" type="ORF">H072_5157</name>
</gene>
<organism evidence="2 3">
    <name type="scientific">Dactylellina haptotyla (strain CBS 200.50)</name>
    <name type="common">Nematode-trapping fungus</name>
    <name type="synonym">Monacrosporium haptotylum</name>
    <dbReference type="NCBI Taxonomy" id="1284197"/>
    <lineage>
        <taxon>Eukaryota</taxon>
        <taxon>Fungi</taxon>
        <taxon>Dikarya</taxon>
        <taxon>Ascomycota</taxon>
        <taxon>Pezizomycotina</taxon>
        <taxon>Orbiliomycetes</taxon>
        <taxon>Orbiliales</taxon>
        <taxon>Orbiliaceae</taxon>
        <taxon>Dactylellina</taxon>
    </lineage>
</organism>
<dbReference type="AlphaFoldDB" id="S8ADD1"/>
<protein>
    <recommendedName>
        <fullName evidence="4">Killer toxin Kp4 domain-containing protein</fullName>
    </recommendedName>
</protein>
<reference evidence="2 3" key="1">
    <citation type="journal article" date="2013" name="PLoS Genet.">
        <title>Genomic mechanisms accounting for the adaptation to parasitism in nematode-trapping fungi.</title>
        <authorList>
            <person name="Meerupati T."/>
            <person name="Andersson K.M."/>
            <person name="Friman E."/>
            <person name="Kumar D."/>
            <person name="Tunlid A."/>
            <person name="Ahren D."/>
        </authorList>
    </citation>
    <scope>NUCLEOTIDE SEQUENCE [LARGE SCALE GENOMIC DNA]</scope>
    <source>
        <strain evidence="2 3">CBS 200.50</strain>
    </source>
</reference>
<evidence type="ECO:0000313" key="3">
    <source>
        <dbReference type="Proteomes" id="UP000015100"/>
    </source>
</evidence>
<dbReference type="InterPro" id="IPR029167">
    <property type="entry name" value="Mug117"/>
</dbReference>
<proteinExistence type="predicted"/>
<accession>S8ADD1</accession>
<evidence type="ECO:0008006" key="4">
    <source>
        <dbReference type="Google" id="ProtNLM"/>
    </source>
</evidence>
<name>S8ADD1_DACHA</name>
<dbReference type="OrthoDB" id="1896086at2759"/>
<dbReference type="EMBL" id="AQGS01000267">
    <property type="protein sequence ID" value="EPS40949.1"/>
    <property type="molecule type" value="Genomic_DNA"/>
</dbReference>
<feature type="chain" id="PRO_5004548405" description="Killer toxin Kp4 domain-containing protein" evidence="1">
    <location>
        <begin position="20"/>
        <end position="154"/>
    </location>
</feature>
<feature type="signal peptide" evidence="1">
    <location>
        <begin position="1"/>
        <end position="19"/>
    </location>
</feature>
<evidence type="ECO:0000256" key="1">
    <source>
        <dbReference type="SAM" id="SignalP"/>
    </source>
</evidence>
<reference evidence="3" key="2">
    <citation type="submission" date="2013-04" db="EMBL/GenBank/DDBJ databases">
        <title>Genomic mechanisms accounting for the adaptation to parasitism in nematode-trapping fungi.</title>
        <authorList>
            <person name="Ahren D.G."/>
        </authorList>
    </citation>
    <scope>NUCLEOTIDE SEQUENCE [LARGE SCALE GENOMIC DNA]</scope>
    <source>
        <strain evidence="3">CBS 200.50</strain>
    </source>
</reference>
<sequence>MKFFTTISLFSLFMTSALAVASPAPSAVAVLETSPSSPLMKRETIDCKGSSLCHFLNGDHCRQAFEEGFADSVTYYSEVRRVVIQFDLFKTYCLAMFTCENPDDYAWGKTGAELKERFRNLKTVSNCEKCGTNWFWGSCRVTLNYCSGKGCGTA</sequence>
<evidence type="ECO:0000313" key="2">
    <source>
        <dbReference type="EMBL" id="EPS40949.1"/>
    </source>
</evidence>
<keyword evidence="1" id="KW-0732">Signal</keyword>
<keyword evidence="3" id="KW-1185">Reference proteome</keyword>